<sequence length="196" mass="21757">MKSGIRTTVTAGIFIISSIVVINVLLVNNPVVIQIEGDAFKIVDIPYKYTVNEAYVLLISAFVCGFSLALILLDNGIFQSDLQEQESMEERSLLDTSLQNGSFKDISLENFQEPEKSDFSGIILKALTGDERKTVEIILNNGGRILQNELVNSLDFSKAKVSRILINLEKRGIVRKNKYGLTNCISLADDIRGEIK</sequence>
<evidence type="ECO:0000256" key="1">
    <source>
        <dbReference type="SAM" id="Phobius"/>
    </source>
</evidence>
<name>A0A099SZ24_METMT</name>
<feature type="transmembrane region" description="Helical" evidence="1">
    <location>
        <begin position="12"/>
        <end position="35"/>
    </location>
</feature>
<dbReference type="RefSeq" id="WP_048195126.1">
    <property type="nucleotide sequence ID" value="NZ_CAAGSM010000001.1"/>
</dbReference>
<dbReference type="GO" id="GO:0003700">
    <property type="term" value="F:DNA-binding transcription factor activity"/>
    <property type="evidence" value="ECO:0007669"/>
    <property type="project" value="InterPro"/>
</dbReference>
<dbReference type="AlphaFoldDB" id="A0A099SZ24"/>
<keyword evidence="1" id="KW-0812">Transmembrane</keyword>
<dbReference type="InterPro" id="IPR001845">
    <property type="entry name" value="HTH_ArsR_DNA-bd_dom"/>
</dbReference>
<evidence type="ECO:0000259" key="2">
    <source>
        <dbReference type="PROSITE" id="PS50987"/>
    </source>
</evidence>
<dbReference type="Gene3D" id="1.10.10.10">
    <property type="entry name" value="Winged helix-like DNA-binding domain superfamily/Winged helix DNA-binding domain"/>
    <property type="match status" value="1"/>
</dbReference>
<gene>
    <name evidence="3" type="ORF">LI82_09385</name>
</gene>
<proteinExistence type="predicted"/>
<dbReference type="SUPFAM" id="SSF46785">
    <property type="entry name" value="Winged helix' DNA-binding domain"/>
    <property type="match status" value="1"/>
</dbReference>
<dbReference type="Proteomes" id="UP000029859">
    <property type="component" value="Unassembled WGS sequence"/>
</dbReference>
<dbReference type="EMBL" id="JRHO01000014">
    <property type="protein sequence ID" value="KGK97954.1"/>
    <property type="molecule type" value="Genomic_DNA"/>
</dbReference>
<feature type="domain" description="HTH arsR-type" evidence="2">
    <location>
        <begin position="112"/>
        <end position="196"/>
    </location>
</feature>
<dbReference type="InterPro" id="IPR036388">
    <property type="entry name" value="WH-like_DNA-bd_sf"/>
</dbReference>
<organism evidence="3 4">
    <name type="scientific">Methanococcoides methylutens</name>
    <dbReference type="NCBI Taxonomy" id="2226"/>
    <lineage>
        <taxon>Archaea</taxon>
        <taxon>Methanobacteriati</taxon>
        <taxon>Methanobacteriota</taxon>
        <taxon>Stenosarchaea group</taxon>
        <taxon>Methanomicrobia</taxon>
        <taxon>Methanosarcinales</taxon>
        <taxon>Methanosarcinaceae</taxon>
        <taxon>Methanococcoides</taxon>
    </lineage>
</organism>
<keyword evidence="1" id="KW-0472">Membrane</keyword>
<dbReference type="Pfam" id="PF24034">
    <property type="entry name" value="DUF7343"/>
    <property type="match status" value="1"/>
</dbReference>
<feature type="transmembrane region" description="Helical" evidence="1">
    <location>
        <begin position="55"/>
        <end position="73"/>
    </location>
</feature>
<keyword evidence="4" id="KW-1185">Reference proteome</keyword>
<protein>
    <recommendedName>
        <fullName evidence="2">HTH arsR-type domain-containing protein</fullName>
    </recommendedName>
</protein>
<keyword evidence="1" id="KW-1133">Transmembrane helix</keyword>
<dbReference type="InterPro" id="IPR055767">
    <property type="entry name" value="DUF7343"/>
</dbReference>
<reference evidence="3 4" key="1">
    <citation type="submission" date="2014-09" db="EMBL/GenBank/DDBJ databases">
        <title>Draft genome sequence of an obligately methylotrophic methanogen, Methanococcoides methylutens, isolated from marine sediment.</title>
        <authorList>
            <person name="Guan Y."/>
            <person name="Ngugi D.K."/>
            <person name="Blom J."/>
            <person name="Ali S."/>
            <person name="Ferry J.G."/>
            <person name="Stingl U."/>
        </authorList>
    </citation>
    <scope>NUCLEOTIDE SEQUENCE [LARGE SCALE GENOMIC DNA]</scope>
    <source>
        <strain evidence="3 4">DSM 2657</strain>
    </source>
</reference>
<dbReference type="InterPro" id="IPR036390">
    <property type="entry name" value="WH_DNA-bd_sf"/>
</dbReference>
<evidence type="ECO:0000313" key="3">
    <source>
        <dbReference type="EMBL" id="KGK97954.1"/>
    </source>
</evidence>
<accession>A0A099SZ24</accession>
<dbReference type="PROSITE" id="PS50987">
    <property type="entry name" value="HTH_ARSR_2"/>
    <property type="match status" value="1"/>
</dbReference>
<comment type="caution">
    <text evidence="3">The sequence shown here is derived from an EMBL/GenBank/DDBJ whole genome shotgun (WGS) entry which is preliminary data.</text>
</comment>
<dbReference type="OrthoDB" id="142348at2157"/>
<evidence type="ECO:0000313" key="4">
    <source>
        <dbReference type="Proteomes" id="UP000029859"/>
    </source>
</evidence>